<dbReference type="InterPro" id="IPR036043">
    <property type="entry name" value="Phosphoglycerate_kinase_sf"/>
</dbReference>
<comment type="catalytic activity">
    <reaction evidence="1 10">
        <text>(2R)-3-phosphoglycerate + ATP = (2R)-3-phospho-glyceroyl phosphate + ADP</text>
        <dbReference type="Rhea" id="RHEA:14801"/>
        <dbReference type="ChEBI" id="CHEBI:30616"/>
        <dbReference type="ChEBI" id="CHEBI:57604"/>
        <dbReference type="ChEBI" id="CHEBI:58272"/>
        <dbReference type="ChEBI" id="CHEBI:456216"/>
        <dbReference type="EC" id="2.7.2.3"/>
    </reaction>
</comment>
<keyword evidence="6" id="KW-0547">Nucleotide-binding</keyword>
<evidence type="ECO:0000256" key="10">
    <source>
        <dbReference type="RuleBase" id="RU000532"/>
    </source>
</evidence>
<evidence type="ECO:0000256" key="7">
    <source>
        <dbReference type="ARBA" id="ARBA00022777"/>
    </source>
</evidence>
<dbReference type="PANTHER" id="PTHR11406">
    <property type="entry name" value="PHOSPHOGLYCERATE KINASE"/>
    <property type="match status" value="1"/>
</dbReference>
<dbReference type="Pfam" id="PF00162">
    <property type="entry name" value="PGK"/>
    <property type="match status" value="1"/>
</dbReference>
<evidence type="ECO:0000313" key="11">
    <source>
        <dbReference type="EMBL" id="WBL36210.1"/>
    </source>
</evidence>
<keyword evidence="5 10" id="KW-0808">Transferase</keyword>
<keyword evidence="12" id="KW-1185">Reference proteome</keyword>
<evidence type="ECO:0000256" key="6">
    <source>
        <dbReference type="ARBA" id="ARBA00022741"/>
    </source>
</evidence>
<evidence type="ECO:0000256" key="9">
    <source>
        <dbReference type="ARBA" id="ARBA00023152"/>
    </source>
</evidence>
<evidence type="ECO:0000313" key="12">
    <source>
        <dbReference type="Proteomes" id="UP001212803"/>
    </source>
</evidence>
<protein>
    <recommendedName>
        <fullName evidence="4 10">Phosphoglycerate kinase</fullName>
        <ecNumber evidence="3 10">2.7.2.3</ecNumber>
    </recommendedName>
</protein>
<accession>A0ABY7M726</accession>
<name>A0ABY7M726_9CHLR</name>
<dbReference type="EMBL" id="CP115149">
    <property type="protein sequence ID" value="WBL36210.1"/>
    <property type="molecule type" value="Genomic_DNA"/>
</dbReference>
<evidence type="ECO:0000256" key="4">
    <source>
        <dbReference type="ARBA" id="ARBA00016471"/>
    </source>
</evidence>
<sequence>MTHYLPAVAGLLMEKEVRYLGALVASPPRPFAAVVGGAKVSSKLPAIQHLLPKVDLLLVGGGMANTFLKARGVDVGASLVEDDLLDAAGELMRTAESRGVELHLPVDVVAASRFAADAETATVPVDSVPRGYLILDIGPETVRRYAEALRRAKAVVWNGPMGVFEMEPFAAGSFELARAIANLDAVTVVGGGETAAVVAATGLQDRFTHVSTGGGASLEMLEGKTLPGVAALLDA</sequence>
<dbReference type="InterPro" id="IPR015824">
    <property type="entry name" value="Phosphoglycerate_kinase_N"/>
</dbReference>
<evidence type="ECO:0000256" key="5">
    <source>
        <dbReference type="ARBA" id="ARBA00022679"/>
    </source>
</evidence>
<keyword evidence="9" id="KW-0324">Glycolysis</keyword>
<dbReference type="Gene3D" id="3.40.50.1260">
    <property type="entry name" value="Phosphoglycerate kinase, N-terminal domain"/>
    <property type="match status" value="2"/>
</dbReference>
<gene>
    <name evidence="11" type="primary">pgk</name>
    <name evidence="11" type="ORF">O0235_00930</name>
</gene>
<evidence type="ECO:0000256" key="8">
    <source>
        <dbReference type="ARBA" id="ARBA00022840"/>
    </source>
</evidence>
<evidence type="ECO:0000256" key="3">
    <source>
        <dbReference type="ARBA" id="ARBA00013061"/>
    </source>
</evidence>
<dbReference type="EC" id="2.7.2.3" evidence="3 10"/>
<keyword evidence="7 10" id="KW-0418">Kinase</keyword>
<dbReference type="Proteomes" id="UP001212803">
    <property type="component" value="Chromosome"/>
</dbReference>
<dbReference type="PRINTS" id="PR00477">
    <property type="entry name" value="PHGLYCKINASE"/>
</dbReference>
<keyword evidence="8" id="KW-0067">ATP-binding</keyword>
<evidence type="ECO:0000256" key="1">
    <source>
        <dbReference type="ARBA" id="ARBA00000642"/>
    </source>
</evidence>
<comment type="pathway">
    <text evidence="2">Carbohydrate degradation; glycolysis; pyruvate from D-glyceraldehyde 3-phosphate: step 2/5.</text>
</comment>
<evidence type="ECO:0000256" key="2">
    <source>
        <dbReference type="ARBA" id="ARBA00004838"/>
    </source>
</evidence>
<dbReference type="SUPFAM" id="SSF53748">
    <property type="entry name" value="Phosphoglycerate kinase"/>
    <property type="match status" value="1"/>
</dbReference>
<organism evidence="11 12">
    <name type="scientific">Tepidiforma flava</name>
    <dbReference type="NCBI Taxonomy" id="3004094"/>
    <lineage>
        <taxon>Bacteria</taxon>
        <taxon>Bacillati</taxon>
        <taxon>Chloroflexota</taxon>
        <taxon>Tepidiformia</taxon>
        <taxon>Tepidiformales</taxon>
        <taxon>Tepidiformaceae</taxon>
        <taxon>Tepidiforma</taxon>
    </lineage>
</organism>
<dbReference type="PANTHER" id="PTHR11406:SF23">
    <property type="entry name" value="PHOSPHOGLYCERATE KINASE 1, CHLOROPLASTIC-RELATED"/>
    <property type="match status" value="1"/>
</dbReference>
<reference evidence="11 12" key="1">
    <citation type="journal article" date="2023" name="ISME J.">
        <title>Thermophilic Dehalococcoidia with unusual traits shed light on an unexpected past.</title>
        <authorList>
            <person name="Palmer M."/>
            <person name="Covington J.K."/>
            <person name="Zhou E.M."/>
            <person name="Thomas S.C."/>
            <person name="Habib N."/>
            <person name="Seymour C.O."/>
            <person name="Lai D."/>
            <person name="Johnston J."/>
            <person name="Hashimi A."/>
            <person name="Jiao J.Y."/>
            <person name="Muok A.R."/>
            <person name="Liu L."/>
            <person name="Xian W.D."/>
            <person name="Zhi X.Y."/>
            <person name="Li M.M."/>
            <person name="Silva L.P."/>
            <person name="Bowen B.P."/>
            <person name="Louie K."/>
            <person name="Briegel A."/>
            <person name="Pett-Ridge J."/>
            <person name="Weber P.K."/>
            <person name="Tocheva E.I."/>
            <person name="Woyke T."/>
            <person name="Northen T.R."/>
            <person name="Mayali X."/>
            <person name="Li W.J."/>
            <person name="Hedlund B.P."/>
        </authorList>
    </citation>
    <scope>NUCLEOTIDE SEQUENCE [LARGE SCALE GENOMIC DNA]</scope>
    <source>
        <strain evidence="11 12">YIM 72310</strain>
    </source>
</reference>
<dbReference type="GO" id="GO:0016301">
    <property type="term" value="F:kinase activity"/>
    <property type="evidence" value="ECO:0007669"/>
    <property type="project" value="UniProtKB-KW"/>
</dbReference>
<proteinExistence type="inferred from homology"/>
<comment type="similarity">
    <text evidence="10">Belongs to the phosphoglycerate kinase family.</text>
</comment>
<dbReference type="InterPro" id="IPR001576">
    <property type="entry name" value="Phosphoglycerate_kinase"/>
</dbReference>